<name>A0ABU5KJE8_9BACL</name>
<organism evidence="1 2">
    <name type="scientific">Jeotgalibacillus haloalkalitolerans</name>
    <dbReference type="NCBI Taxonomy" id="3104292"/>
    <lineage>
        <taxon>Bacteria</taxon>
        <taxon>Bacillati</taxon>
        <taxon>Bacillota</taxon>
        <taxon>Bacilli</taxon>
        <taxon>Bacillales</taxon>
        <taxon>Caryophanaceae</taxon>
        <taxon>Jeotgalibacillus</taxon>
    </lineage>
</organism>
<gene>
    <name evidence="1" type="ORF">UFB30_04045</name>
</gene>
<dbReference type="Proteomes" id="UP001292084">
    <property type="component" value="Unassembled WGS sequence"/>
</dbReference>
<accession>A0ABU5KJE8</accession>
<keyword evidence="2" id="KW-1185">Reference proteome</keyword>
<dbReference type="EMBL" id="JAXQNN010000001">
    <property type="protein sequence ID" value="MDZ5711379.1"/>
    <property type="molecule type" value="Genomic_DNA"/>
</dbReference>
<evidence type="ECO:0000313" key="1">
    <source>
        <dbReference type="EMBL" id="MDZ5711379.1"/>
    </source>
</evidence>
<proteinExistence type="predicted"/>
<dbReference type="RefSeq" id="WP_322420385.1">
    <property type="nucleotide sequence ID" value="NZ_JAXQNN010000001.1"/>
</dbReference>
<comment type="caution">
    <text evidence="1">The sequence shown here is derived from an EMBL/GenBank/DDBJ whole genome shotgun (WGS) entry which is preliminary data.</text>
</comment>
<evidence type="ECO:0000313" key="2">
    <source>
        <dbReference type="Proteomes" id="UP001292084"/>
    </source>
</evidence>
<sequence>MSHNIDFQYTYTSGDSWASGCISTEHQTFEFTCSYLFHNPFEELLNAVYQIVPNLAAFPRKEIHFTMLDEPLEYRWEFRLIDDTHVRINIYEKVYDSKTKLVFQDNCNLFSLLKALTKCIANNPELRGNENIERINKEFKVYLKNG</sequence>
<reference evidence="1 2" key="1">
    <citation type="submission" date="2023-12" db="EMBL/GenBank/DDBJ databases">
        <title>Jeotgalibacillus haloalkaliphilus sp. nov., a novel salt-tolerant bacteria, isolated from the estuary of the Fenhe River into the Yellow River.</title>
        <authorList>
            <person name="Li Y."/>
        </authorList>
    </citation>
    <scope>NUCLEOTIDE SEQUENCE [LARGE SCALE GENOMIC DNA]</scope>
    <source>
        <strain evidence="1 2">HH7-29</strain>
    </source>
</reference>
<protein>
    <submittedName>
        <fullName evidence="1">Uncharacterized protein</fullName>
    </submittedName>
</protein>